<accession>A0AAP3BK95</accession>
<gene>
    <name evidence="1" type="ORF">ONT16_17020</name>
</gene>
<dbReference type="Proteomes" id="UP001209344">
    <property type="component" value="Unassembled WGS sequence"/>
</dbReference>
<evidence type="ECO:0000313" key="1">
    <source>
        <dbReference type="EMBL" id="MCW4129912.1"/>
    </source>
</evidence>
<dbReference type="AlphaFoldDB" id="A0AAP3BK95"/>
<name>A0AAP3BK95_9BACT</name>
<dbReference type="InterPro" id="IPR024078">
    <property type="entry name" value="LmbE-like_dom_sf"/>
</dbReference>
<dbReference type="Gene3D" id="3.40.50.10320">
    <property type="entry name" value="LmbE-like"/>
    <property type="match status" value="1"/>
</dbReference>
<dbReference type="PANTHER" id="PTHR12993">
    <property type="entry name" value="N-ACETYLGLUCOSAMINYL-PHOSPHATIDYLINOSITOL DE-N-ACETYLASE-RELATED"/>
    <property type="match status" value="1"/>
</dbReference>
<dbReference type="EMBL" id="JAPDVK010000006">
    <property type="protein sequence ID" value="MCW4129912.1"/>
    <property type="molecule type" value="Genomic_DNA"/>
</dbReference>
<evidence type="ECO:0000313" key="2">
    <source>
        <dbReference type="Proteomes" id="UP001209344"/>
    </source>
</evidence>
<proteinExistence type="predicted"/>
<dbReference type="PANTHER" id="PTHR12993:SF11">
    <property type="entry name" value="N-ACETYLGLUCOSAMINYL-PHOSPHATIDYLINOSITOL DE-N-ACETYLASE"/>
    <property type="match status" value="1"/>
</dbReference>
<sequence>MFREFVNKIKEQVRILRVDSIRLRAKEYPSFSPSNLSVIVAPHPDDEVFGCCGLMQRLIALGKRVELIIMTGGGKSHAGCCDIDENELIRQRRQLTIRAAKEYGLSQEYIHFLDYPDGGVLESDSQTKKLSNLLQKLVDGQDDVSVFYPHKNGEGWSDHVTTSNIVSHLFDRVSSSLFLKTSWKHPC</sequence>
<dbReference type="Pfam" id="PF02585">
    <property type="entry name" value="PIG-L"/>
    <property type="match status" value="1"/>
</dbReference>
<dbReference type="RefSeq" id="WP_264967275.1">
    <property type="nucleotide sequence ID" value="NZ_JAPDVK010000006.1"/>
</dbReference>
<dbReference type="InterPro" id="IPR003737">
    <property type="entry name" value="GlcNAc_PI_deacetylase-related"/>
</dbReference>
<comment type="caution">
    <text evidence="1">The sequence shown here is derived from an EMBL/GenBank/DDBJ whole genome shotgun (WGS) entry which is preliminary data.</text>
</comment>
<organism evidence="1 2">
    <name type="scientific">Segatella copri</name>
    <dbReference type="NCBI Taxonomy" id="165179"/>
    <lineage>
        <taxon>Bacteria</taxon>
        <taxon>Pseudomonadati</taxon>
        <taxon>Bacteroidota</taxon>
        <taxon>Bacteroidia</taxon>
        <taxon>Bacteroidales</taxon>
        <taxon>Prevotellaceae</taxon>
        <taxon>Segatella</taxon>
    </lineage>
</organism>
<dbReference type="SUPFAM" id="SSF102588">
    <property type="entry name" value="LmbE-like"/>
    <property type="match status" value="1"/>
</dbReference>
<dbReference type="GO" id="GO:0016811">
    <property type="term" value="F:hydrolase activity, acting on carbon-nitrogen (but not peptide) bonds, in linear amides"/>
    <property type="evidence" value="ECO:0007669"/>
    <property type="project" value="TreeGrafter"/>
</dbReference>
<reference evidence="1" key="1">
    <citation type="submission" date="2022-11" db="EMBL/GenBank/DDBJ databases">
        <title>Genomic repertoires linked with pathogenic potency of arthritogenic Prevotella copri isolated from the gut of rheumatoid arthritis patients.</title>
        <authorList>
            <person name="Nii T."/>
            <person name="Maeda Y."/>
            <person name="Motooka D."/>
            <person name="Naito M."/>
            <person name="Matsumoto Y."/>
            <person name="Ogawa T."/>
            <person name="Oguro-Igashira E."/>
            <person name="Kishikawa T."/>
            <person name="Yamashita M."/>
            <person name="Koizumi S."/>
            <person name="Kurakawa T."/>
            <person name="Okumura R."/>
            <person name="Kayama H."/>
            <person name="Murakami M."/>
            <person name="Sakaguchi T."/>
            <person name="Das B."/>
            <person name="Nakamura S."/>
            <person name="Okada Y."/>
            <person name="Kumanogoh A."/>
            <person name="Takeda K."/>
        </authorList>
    </citation>
    <scope>NUCLEOTIDE SEQUENCE</scope>
    <source>
        <strain evidence="1">F3-75</strain>
    </source>
</reference>
<protein>
    <submittedName>
        <fullName evidence="1">PIG-L family deacetylase</fullName>
    </submittedName>
</protein>